<reference evidence="2 3" key="1">
    <citation type="journal article" name="Sci. Rep.">
        <title>Telomere-to-telomere assembled and centromere annotated genomes of the two main subspecies of the button mushroom Agaricus bisporus reveal especially polymorphic chromosome ends.</title>
        <authorList>
            <person name="Sonnenberg A.S.M."/>
            <person name="Sedaghat-Telgerd N."/>
            <person name="Lavrijssen B."/>
            <person name="Ohm R.A."/>
            <person name="Hendrickx P.M."/>
            <person name="Scholtmeijer K."/>
            <person name="Baars J.J.P."/>
            <person name="van Peer A."/>
        </authorList>
    </citation>
    <scope>NUCLEOTIDE SEQUENCE [LARGE SCALE GENOMIC DNA]</scope>
    <source>
        <strain evidence="2 3">H119_p4</strain>
    </source>
</reference>
<evidence type="ECO:0000313" key="2">
    <source>
        <dbReference type="EMBL" id="KAF7776471.1"/>
    </source>
</evidence>
<dbReference type="EMBL" id="JABXXO010000006">
    <property type="protein sequence ID" value="KAF7776471.1"/>
    <property type="molecule type" value="Genomic_DNA"/>
</dbReference>
<comment type="caution">
    <text evidence="2">The sequence shown here is derived from an EMBL/GenBank/DDBJ whole genome shotgun (WGS) entry which is preliminary data.</text>
</comment>
<evidence type="ECO:0008006" key="4">
    <source>
        <dbReference type="Google" id="ProtNLM"/>
    </source>
</evidence>
<keyword evidence="1" id="KW-0732">Signal</keyword>
<dbReference type="Proteomes" id="UP000629468">
    <property type="component" value="Unassembled WGS sequence"/>
</dbReference>
<sequence>MRFVLAIIPAFLALSAFGSPIELDARQKLPECNYKRCLKAVGPQFTRIHACAAALKNLDDIRIAQSKGRPPSKGDRESLVINGAKCLVEATTVDFTPPDICRNLFTPPFICYPE</sequence>
<evidence type="ECO:0000313" key="3">
    <source>
        <dbReference type="Proteomes" id="UP000629468"/>
    </source>
</evidence>
<gene>
    <name evidence="2" type="ORF">Agabi119p4_4864</name>
</gene>
<dbReference type="AlphaFoldDB" id="A0A8H7F440"/>
<name>A0A8H7F440_AGABI</name>
<feature type="chain" id="PRO_5034253410" description="Hydrophobin" evidence="1">
    <location>
        <begin position="19"/>
        <end position="114"/>
    </location>
</feature>
<evidence type="ECO:0000256" key="1">
    <source>
        <dbReference type="SAM" id="SignalP"/>
    </source>
</evidence>
<proteinExistence type="predicted"/>
<accession>A0A8H7F440</accession>
<organism evidence="2 3">
    <name type="scientific">Agaricus bisporus var. burnettii</name>
    <dbReference type="NCBI Taxonomy" id="192524"/>
    <lineage>
        <taxon>Eukaryota</taxon>
        <taxon>Fungi</taxon>
        <taxon>Dikarya</taxon>
        <taxon>Basidiomycota</taxon>
        <taxon>Agaricomycotina</taxon>
        <taxon>Agaricomycetes</taxon>
        <taxon>Agaricomycetidae</taxon>
        <taxon>Agaricales</taxon>
        <taxon>Agaricineae</taxon>
        <taxon>Agaricaceae</taxon>
        <taxon>Agaricus</taxon>
    </lineage>
</organism>
<protein>
    <recommendedName>
        <fullName evidence="4">Hydrophobin</fullName>
    </recommendedName>
</protein>
<feature type="signal peptide" evidence="1">
    <location>
        <begin position="1"/>
        <end position="18"/>
    </location>
</feature>